<dbReference type="KEGG" id="fvn:FVRRES_04767"/>
<proteinExistence type="predicted"/>
<keyword evidence="2" id="KW-1185">Reference proteome</keyword>
<evidence type="ECO:0000313" key="2">
    <source>
        <dbReference type="Proteomes" id="UP000245910"/>
    </source>
</evidence>
<reference evidence="2" key="1">
    <citation type="submission" date="2014-10" db="EMBL/GenBank/DDBJ databases">
        <authorList>
            <person name="King R."/>
        </authorList>
    </citation>
    <scope>NUCLEOTIDE SEQUENCE [LARGE SCALE GENOMIC DNA]</scope>
    <source>
        <strain evidence="2">A3/5</strain>
    </source>
</reference>
<sequence length="233" mass="26858">MSQEGKSQPRWILRRSRQAASQLSAGDDDYGGNINVYDTSKIFFRPIIAYHFYQRSTFEKVPDRVLVKRVQIFLASLGIPMPYTDVAQMLQYAADESKLIFLLVPLNKAVETYLRDYVQKIRQSEAVAKDYGDGLSTDTCILFNNLQKNKVNGGPVDRSKLEEIFKEVFKEINKERETAGSNPWEKSRLETMESVFNNDENMELFMKRCSEPLVRNSTRDNYVATALELLIDN</sequence>
<protein>
    <submittedName>
        <fullName evidence="1">Uncharacterized protein</fullName>
    </submittedName>
</protein>
<dbReference type="AlphaFoldDB" id="A0A2L2T5M2"/>
<accession>A0A2L2T5M2</accession>
<dbReference type="Proteomes" id="UP000245910">
    <property type="component" value="Chromosome II"/>
</dbReference>
<dbReference type="EMBL" id="LN649230">
    <property type="protein sequence ID" value="CEI60331.1"/>
    <property type="molecule type" value="Genomic_DNA"/>
</dbReference>
<organism evidence="1 2">
    <name type="scientific">Fusarium venenatum</name>
    <dbReference type="NCBI Taxonomy" id="56646"/>
    <lineage>
        <taxon>Eukaryota</taxon>
        <taxon>Fungi</taxon>
        <taxon>Dikarya</taxon>
        <taxon>Ascomycota</taxon>
        <taxon>Pezizomycotina</taxon>
        <taxon>Sordariomycetes</taxon>
        <taxon>Hypocreomycetidae</taxon>
        <taxon>Hypocreales</taxon>
        <taxon>Nectriaceae</taxon>
        <taxon>Fusarium</taxon>
    </lineage>
</organism>
<evidence type="ECO:0000313" key="1">
    <source>
        <dbReference type="EMBL" id="CEI60331.1"/>
    </source>
</evidence>
<dbReference type="GeneID" id="37256406"/>
<name>A0A2L2T5M2_9HYPO</name>
<dbReference type="RefSeq" id="XP_025584051.1">
    <property type="nucleotide sequence ID" value="XM_025733112.1"/>
</dbReference>